<evidence type="ECO:0000259" key="1">
    <source>
        <dbReference type="Pfam" id="PF13358"/>
    </source>
</evidence>
<name>A0A9Q3BBV3_9BASI</name>
<dbReference type="Pfam" id="PF13358">
    <property type="entry name" value="DDE_3"/>
    <property type="match status" value="1"/>
</dbReference>
<dbReference type="InterPro" id="IPR038717">
    <property type="entry name" value="Tc1-like_DDE_dom"/>
</dbReference>
<dbReference type="OrthoDB" id="3242359at2759"/>
<dbReference type="InterPro" id="IPR036397">
    <property type="entry name" value="RNaseH_sf"/>
</dbReference>
<reference evidence="2" key="1">
    <citation type="submission" date="2021-03" db="EMBL/GenBank/DDBJ databases">
        <title>Draft genome sequence of rust myrtle Austropuccinia psidii MF-1, a brazilian biotype.</title>
        <authorList>
            <person name="Quecine M.C."/>
            <person name="Pachon D.M.R."/>
            <person name="Bonatelli M.L."/>
            <person name="Correr F.H."/>
            <person name="Franceschini L.M."/>
            <person name="Leite T.F."/>
            <person name="Margarido G.R.A."/>
            <person name="Almeida C.A."/>
            <person name="Ferrarezi J.A."/>
            <person name="Labate C.A."/>
        </authorList>
    </citation>
    <scope>NUCLEOTIDE SEQUENCE</scope>
    <source>
        <strain evidence="2">MF-1</strain>
    </source>
</reference>
<protein>
    <recommendedName>
        <fullName evidence="1">Tc1-like transposase DDE domain-containing protein</fullName>
    </recommendedName>
</protein>
<gene>
    <name evidence="2" type="ORF">O181_002194</name>
</gene>
<organism evidence="2 3">
    <name type="scientific">Austropuccinia psidii MF-1</name>
    <dbReference type="NCBI Taxonomy" id="1389203"/>
    <lineage>
        <taxon>Eukaryota</taxon>
        <taxon>Fungi</taxon>
        <taxon>Dikarya</taxon>
        <taxon>Basidiomycota</taxon>
        <taxon>Pucciniomycotina</taxon>
        <taxon>Pucciniomycetes</taxon>
        <taxon>Pucciniales</taxon>
        <taxon>Sphaerophragmiaceae</taxon>
        <taxon>Austropuccinia</taxon>
    </lineage>
</organism>
<accession>A0A9Q3BBV3</accession>
<dbReference type="GO" id="GO:0003676">
    <property type="term" value="F:nucleic acid binding"/>
    <property type="evidence" value="ECO:0007669"/>
    <property type="project" value="InterPro"/>
</dbReference>
<dbReference type="Proteomes" id="UP000765509">
    <property type="component" value="Unassembled WGS sequence"/>
</dbReference>
<dbReference type="Gene3D" id="3.30.420.10">
    <property type="entry name" value="Ribonuclease H-like superfamily/Ribonuclease H"/>
    <property type="match status" value="1"/>
</dbReference>
<dbReference type="EMBL" id="AVOT02000358">
    <property type="protein sequence ID" value="MBW0462479.1"/>
    <property type="molecule type" value="Genomic_DNA"/>
</dbReference>
<comment type="caution">
    <text evidence="2">The sequence shown here is derived from an EMBL/GenBank/DDBJ whole genome shotgun (WGS) entry which is preliminary data.</text>
</comment>
<dbReference type="AlphaFoldDB" id="A0A9Q3BBV3"/>
<sequence>MVWRALCGLIQSELIVMPPGQCQAIDFIENVYEPGLLPFMDELVELGVAEDHEELTLMEDRAPIYTAIASQQWQEENQIHKLVWPAYSPDLNPIENLWFMMKYVVTHLFNPKTMEELTISVNAVWETLPFDHVEALLLSFPARMQMIVDQNGAHT</sequence>
<feature type="domain" description="Tc1-like transposase DDE" evidence="1">
    <location>
        <begin position="48"/>
        <end position="117"/>
    </location>
</feature>
<evidence type="ECO:0000313" key="2">
    <source>
        <dbReference type="EMBL" id="MBW0462479.1"/>
    </source>
</evidence>
<keyword evidence="3" id="KW-1185">Reference proteome</keyword>
<evidence type="ECO:0000313" key="3">
    <source>
        <dbReference type="Proteomes" id="UP000765509"/>
    </source>
</evidence>
<proteinExistence type="predicted"/>